<dbReference type="KEGG" id="elio:KO353_06895"/>
<name>A0A975YKM4_9PROT</name>
<accession>A0A975YKM4</accession>
<dbReference type="Pfam" id="PF01925">
    <property type="entry name" value="TauE"/>
    <property type="match status" value="1"/>
</dbReference>
<keyword evidence="5" id="KW-1003">Cell membrane</keyword>
<dbReference type="GO" id="GO:0005886">
    <property type="term" value="C:plasma membrane"/>
    <property type="evidence" value="ECO:0007669"/>
    <property type="project" value="UniProtKB-SubCell"/>
</dbReference>
<keyword evidence="7" id="KW-1185">Reference proteome</keyword>
<evidence type="ECO:0000256" key="2">
    <source>
        <dbReference type="ARBA" id="ARBA00022692"/>
    </source>
</evidence>
<evidence type="ECO:0000256" key="4">
    <source>
        <dbReference type="ARBA" id="ARBA00023136"/>
    </source>
</evidence>
<dbReference type="InterPro" id="IPR002781">
    <property type="entry name" value="TM_pro_TauE-like"/>
</dbReference>
<dbReference type="EMBL" id="CP076448">
    <property type="protein sequence ID" value="QXM25915.1"/>
    <property type="molecule type" value="Genomic_DNA"/>
</dbReference>
<comment type="similarity">
    <text evidence="5">Belongs to the 4-toluene sulfonate uptake permease (TSUP) (TC 2.A.102) family.</text>
</comment>
<keyword evidence="4 5" id="KW-0472">Membrane</keyword>
<feature type="transmembrane region" description="Helical" evidence="5">
    <location>
        <begin position="193"/>
        <end position="218"/>
    </location>
</feature>
<evidence type="ECO:0000313" key="7">
    <source>
        <dbReference type="Proteomes" id="UP000694001"/>
    </source>
</evidence>
<keyword evidence="3 5" id="KW-1133">Transmembrane helix</keyword>
<dbReference type="RefSeq" id="WP_218286966.1">
    <property type="nucleotide sequence ID" value="NZ_CP076448.1"/>
</dbReference>
<dbReference type="AlphaFoldDB" id="A0A975YKM4"/>
<evidence type="ECO:0000256" key="3">
    <source>
        <dbReference type="ARBA" id="ARBA00022989"/>
    </source>
</evidence>
<sequence>MLEPWQWAAAVALALVSGTLSGLSGFGAGLMMSAYLLPVLGARIAVPVLAVAMVLTNAGRIWAFRQGLSLRRAVPVLAGVLPGSLAGSGAFAELPGPMADLVVGAFLIVTVPLRRALAGRAVLGHPAVLAGGGAVTGILSGMTTGAGVLLLPLLLGAGFCGPALLATESFVSGAMHLVRCIGYGWAGLLPPDLVLLGLALGAATVPGSRLAALVVARLGPARHTLVLEALVVLVGLVTVAVAIRDLEAPRS</sequence>
<protein>
    <recommendedName>
        <fullName evidence="5">Probable membrane transporter protein</fullName>
    </recommendedName>
</protein>
<evidence type="ECO:0000313" key="6">
    <source>
        <dbReference type="EMBL" id="QXM25915.1"/>
    </source>
</evidence>
<keyword evidence="2 5" id="KW-0812">Transmembrane</keyword>
<organism evidence="6 7">
    <name type="scientific">Elioraea tepida</name>
    <dbReference type="NCBI Taxonomy" id="2843330"/>
    <lineage>
        <taxon>Bacteria</taxon>
        <taxon>Pseudomonadati</taxon>
        <taxon>Pseudomonadota</taxon>
        <taxon>Alphaproteobacteria</taxon>
        <taxon>Acetobacterales</taxon>
        <taxon>Elioraeaceae</taxon>
        <taxon>Elioraea</taxon>
    </lineage>
</organism>
<proteinExistence type="inferred from homology"/>
<feature type="transmembrane region" description="Helical" evidence="5">
    <location>
        <begin position="35"/>
        <end position="58"/>
    </location>
</feature>
<reference evidence="6" key="1">
    <citation type="submission" date="2021-06" db="EMBL/GenBank/DDBJ databases">
        <title>Elioraea tepida, sp. nov., a moderately thermophilic aerobic anoxygenic phototrophic bacterium isolated from an alkaline siliceous hot spring mat community in Yellowstone National Park, WY, USA.</title>
        <authorList>
            <person name="Saini M.K."/>
            <person name="Yoshida S."/>
            <person name="Sebastian A."/>
            <person name="Hirose S."/>
            <person name="Hara E."/>
            <person name="Tamaki H."/>
            <person name="Soulier N.T."/>
            <person name="Albert I."/>
            <person name="Hanada S."/>
            <person name="Bryant D.A."/>
            <person name="Tank M."/>
        </authorList>
    </citation>
    <scope>NUCLEOTIDE SEQUENCE</scope>
    <source>
        <strain evidence="6">MS-P2</strain>
    </source>
</reference>
<evidence type="ECO:0000256" key="5">
    <source>
        <dbReference type="RuleBase" id="RU363041"/>
    </source>
</evidence>
<gene>
    <name evidence="6" type="ORF">KO353_06895</name>
</gene>
<comment type="subcellular location">
    <subcellularLocation>
        <location evidence="5">Cell membrane</location>
        <topology evidence="5">Multi-pass membrane protein</topology>
    </subcellularLocation>
    <subcellularLocation>
        <location evidence="1">Membrane</location>
        <topology evidence="1">Multi-pass membrane protein</topology>
    </subcellularLocation>
</comment>
<dbReference type="Proteomes" id="UP000694001">
    <property type="component" value="Chromosome"/>
</dbReference>
<feature type="transmembrane region" description="Helical" evidence="5">
    <location>
        <begin position="225"/>
        <end position="243"/>
    </location>
</feature>
<evidence type="ECO:0000256" key="1">
    <source>
        <dbReference type="ARBA" id="ARBA00004141"/>
    </source>
</evidence>
<feature type="transmembrane region" description="Helical" evidence="5">
    <location>
        <begin position="70"/>
        <end position="92"/>
    </location>
</feature>